<evidence type="ECO:0000256" key="4">
    <source>
        <dbReference type="ARBA" id="ARBA00022840"/>
    </source>
</evidence>
<keyword evidence="3" id="KW-0418">Kinase</keyword>
<reference evidence="6 7" key="1">
    <citation type="submission" date="2020-10" db="EMBL/GenBank/DDBJ databases">
        <title>The genome sequence of Chitinilyticum litopenaei 4Y14.</title>
        <authorList>
            <person name="Liu Y."/>
        </authorList>
    </citation>
    <scope>NUCLEOTIDE SEQUENCE [LARGE SCALE GENOMIC DNA]</scope>
    <source>
        <strain evidence="6 7">4Y14</strain>
    </source>
</reference>
<dbReference type="InterPro" id="IPR011009">
    <property type="entry name" value="Kinase-like_dom_sf"/>
</dbReference>
<dbReference type="Gene3D" id="1.10.510.10">
    <property type="entry name" value="Transferase(Phosphotransferase) domain 1"/>
    <property type="match status" value="1"/>
</dbReference>
<evidence type="ECO:0000313" key="6">
    <source>
        <dbReference type="EMBL" id="MBE9610831.1"/>
    </source>
</evidence>
<dbReference type="Pfam" id="PF00069">
    <property type="entry name" value="Pkinase"/>
    <property type="match status" value="1"/>
</dbReference>
<sequence length="354" mass="39503">MDSICVFDPQGVPQQLAAQLGEGGEGAVYRLQVRPDVAVKVYHPDVLARHGVALRGKIEAQVALFQHIPALQQLPLAWPRLSVFNEAGEWVGYAMKAAEGVPLKKLAHPVLQKQVFPGLTRRQITRRLISLLGTIEVLHQYRIFVGDINLNNFLTEPGKDDTVWLIDCDSMQVFDEQGRHFPCRVGVAEFTAPEHQKQSFDTVVRTAESDVYSLAILVFQCFMLGRHPFDQIDGGTPVQNMRKGHFPYGKTGIRPGMPGGIPPGPWYLQWSWLSFKLKNALCVTFREGGLQPTQRPRVRDWLKLLKEYEYSISNGLGGLCDELRPPLPKSQAGISQTAPGLSNSRPVFSTPFPI</sequence>
<dbReference type="GO" id="GO:0005524">
    <property type="term" value="F:ATP binding"/>
    <property type="evidence" value="ECO:0007669"/>
    <property type="project" value="UniProtKB-KW"/>
</dbReference>
<name>A0A8J7FPL2_9NEIS</name>
<evidence type="ECO:0000256" key="2">
    <source>
        <dbReference type="ARBA" id="ARBA00022741"/>
    </source>
</evidence>
<dbReference type="PANTHER" id="PTHR43289">
    <property type="entry name" value="MITOGEN-ACTIVATED PROTEIN KINASE KINASE KINASE 20-RELATED"/>
    <property type="match status" value="1"/>
</dbReference>
<evidence type="ECO:0000256" key="3">
    <source>
        <dbReference type="ARBA" id="ARBA00022777"/>
    </source>
</evidence>
<dbReference type="AlphaFoldDB" id="A0A8J7FPL2"/>
<evidence type="ECO:0000313" key="7">
    <source>
        <dbReference type="Proteomes" id="UP000604481"/>
    </source>
</evidence>
<evidence type="ECO:0000259" key="5">
    <source>
        <dbReference type="PROSITE" id="PS50011"/>
    </source>
</evidence>
<keyword evidence="4" id="KW-0067">ATP-binding</keyword>
<keyword evidence="7" id="KW-1185">Reference proteome</keyword>
<dbReference type="SUPFAM" id="SSF56112">
    <property type="entry name" value="Protein kinase-like (PK-like)"/>
    <property type="match status" value="1"/>
</dbReference>
<dbReference type="InterPro" id="IPR000719">
    <property type="entry name" value="Prot_kinase_dom"/>
</dbReference>
<accession>A0A8J7FPL2</accession>
<dbReference type="PANTHER" id="PTHR43289:SF34">
    <property type="entry name" value="SERINE_THREONINE-PROTEIN KINASE YBDM-RELATED"/>
    <property type="match status" value="1"/>
</dbReference>
<feature type="domain" description="Protein kinase" evidence="5">
    <location>
        <begin position="14"/>
        <end position="311"/>
    </location>
</feature>
<keyword evidence="2" id="KW-0547">Nucleotide-binding</keyword>
<keyword evidence="1" id="KW-0808">Transferase</keyword>
<dbReference type="GO" id="GO:0004674">
    <property type="term" value="F:protein serine/threonine kinase activity"/>
    <property type="evidence" value="ECO:0007669"/>
    <property type="project" value="TreeGrafter"/>
</dbReference>
<protein>
    <recommendedName>
        <fullName evidence="5">Protein kinase domain-containing protein</fullName>
    </recommendedName>
</protein>
<organism evidence="6 7">
    <name type="scientific">Chitinilyticum piscinae</name>
    <dbReference type="NCBI Taxonomy" id="2866724"/>
    <lineage>
        <taxon>Bacteria</taxon>
        <taxon>Pseudomonadati</taxon>
        <taxon>Pseudomonadota</taxon>
        <taxon>Betaproteobacteria</taxon>
        <taxon>Neisseriales</taxon>
        <taxon>Chitinibacteraceae</taxon>
        <taxon>Chitinilyticum</taxon>
    </lineage>
</organism>
<evidence type="ECO:0000256" key="1">
    <source>
        <dbReference type="ARBA" id="ARBA00022679"/>
    </source>
</evidence>
<dbReference type="Proteomes" id="UP000604481">
    <property type="component" value="Unassembled WGS sequence"/>
</dbReference>
<comment type="caution">
    <text evidence="6">The sequence shown here is derived from an EMBL/GenBank/DDBJ whole genome shotgun (WGS) entry which is preliminary data.</text>
</comment>
<dbReference type="SMART" id="SM00220">
    <property type="entry name" value="S_TKc"/>
    <property type="match status" value="1"/>
</dbReference>
<proteinExistence type="predicted"/>
<dbReference type="EMBL" id="JADFUA010000014">
    <property type="protein sequence ID" value="MBE9610831.1"/>
    <property type="molecule type" value="Genomic_DNA"/>
</dbReference>
<gene>
    <name evidence="6" type="ORF">INR99_15940</name>
</gene>
<dbReference type="RefSeq" id="WP_194117379.1">
    <property type="nucleotide sequence ID" value="NZ_JADFUA010000014.1"/>
</dbReference>
<dbReference type="PROSITE" id="PS50011">
    <property type="entry name" value="PROTEIN_KINASE_DOM"/>
    <property type="match status" value="1"/>
</dbReference>